<evidence type="ECO:0000256" key="5">
    <source>
        <dbReference type="ARBA" id="ARBA00022525"/>
    </source>
</evidence>
<comment type="similarity">
    <text evidence="3">Belongs to the flagella basal body rod proteins family.</text>
</comment>
<evidence type="ECO:0000256" key="7">
    <source>
        <dbReference type="SAM" id="Coils"/>
    </source>
</evidence>
<evidence type="ECO:0000256" key="4">
    <source>
        <dbReference type="ARBA" id="ARBA00016244"/>
    </source>
</evidence>
<reference evidence="11 12" key="1">
    <citation type="submission" date="2019-03" db="EMBL/GenBank/DDBJ databases">
        <authorList>
            <person name="Liu G."/>
        </authorList>
    </citation>
    <scope>NUCLEOTIDE SEQUENCE [LARGE SCALE GENOMIC DNA]</scope>
    <source>
        <strain evidence="11 12">DSM 19099</strain>
    </source>
</reference>
<comment type="subcellular location">
    <subcellularLocation>
        <location evidence="1">Bacterial flagellum</location>
    </subcellularLocation>
    <subcellularLocation>
        <location evidence="2">Secreted</location>
    </subcellularLocation>
</comment>
<feature type="coiled-coil region" evidence="7">
    <location>
        <begin position="154"/>
        <end position="202"/>
    </location>
</feature>
<keyword evidence="5" id="KW-0964">Secreted</keyword>
<evidence type="ECO:0000313" key="12">
    <source>
        <dbReference type="Proteomes" id="UP000298210"/>
    </source>
</evidence>
<dbReference type="InterPro" id="IPR010930">
    <property type="entry name" value="Flg_bb/hook_C_dom"/>
</dbReference>
<dbReference type="RefSeq" id="WP_134258672.1">
    <property type="nucleotide sequence ID" value="NZ_LDIM01000012.1"/>
</dbReference>
<evidence type="ECO:0000256" key="3">
    <source>
        <dbReference type="ARBA" id="ARBA00009677"/>
    </source>
</evidence>
<dbReference type="InterPro" id="IPR053927">
    <property type="entry name" value="FlgK_helical"/>
</dbReference>
<evidence type="ECO:0000256" key="6">
    <source>
        <dbReference type="ARBA" id="ARBA00023143"/>
    </source>
</evidence>
<organism evidence="11 12">
    <name type="scientific">Shouchella lehensis</name>
    <dbReference type="NCBI Taxonomy" id="300825"/>
    <lineage>
        <taxon>Bacteria</taxon>
        <taxon>Bacillati</taxon>
        <taxon>Bacillota</taxon>
        <taxon>Bacilli</taxon>
        <taxon>Bacillales</taxon>
        <taxon>Bacillaceae</taxon>
        <taxon>Shouchella</taxon>
    </lineage>
</organism>
<keyword evidence="11" id="KW-0282">Flagellum</keyword>
<evidence type="ECO:0000259" key="10">
    <source>
        <dbReference type="Pfam" id="PF22638"/>
    </source>
</evidence>
<dbReference type="EMBL" id="SNUX01000001">
    <property type="protein sequence ID" value="TES51366.1"/>
    <property type="molecule type" value="Genomic_DNA"/>
</dbReference>
<dbReference type="AlphaFoldDB" id="A0A4Y7WRZ6"/>
<evidence type="ECO:0000259" key="9">
    <source>
        <dbReference type="Pfam" id="PF06429"/>
    </source>
</evidence>
<keyword evidence="6" id="KW-0975">Bacterial flagellum</keyword>
<dbReference type="GO" id="GO:0005198">
    <property type="term" value="F:structural molecule activity"/>
    <property type="evidence" value="ECO:0007669"/>
    <property type="project" value="InterPro"/>
</dbReference>
<dbReference type="GO" id="GO:0044780">
    <property type="term" value="P:bacterial-type flagellum assembly"/>
    <property type="evidence" value="ECO:0007669"/>
    <property type="project" value="InterPro"/>
</dbReference>
<dbReference type="GO" id="GO:0005576">
    <property type="term" value="C:extracellular region"/>
    <property type="evidence" value="ECO:0007669"/>
    <property type="project" value="UniProtKB-SubCell"/>
</dbReference>
<dbReference type="PANTHER" id="PTHR30033:SF1">
    <property type="entry name" value="FLAGELLAR HOOK-ASSOCIATED PROTEIN 1"/>
    <property type="match status" value="1"/>
</dbReference>
<keyword evidence="7" id="KW-0175">Coiled coil</keyword>
<gene>
    <name evidence="11" type="primary">flgK</name>
    <name evidence="11" type="ORF">E2L03_05450</name>
</gene>
<dbReference type="GO" id="GO:0009424">
    <property type="term" value="C:bacterial-type flagellum hook"/>
    <property type="evidence" value="ECO:0007669"/>
    <property type="project" value="InterPro"/>
</dbReference>
<sequence>MSTFLGMETMRRAVAANQAALQTVGNNIANAGTDGYTRQRVSMQSTPGYPGTGPFGRPVMEGRVGTGVGIDRIQRVRDQFLDKQFQLEAHVSGYTAVQSRTFARLEDLFNEGPLNDGDLGGLSSQFNDFFNGWRELAAGQDNQAVLIEQSEAVMDTLESLEKAFQSEMSLLEKEREGTEATINDLLEQIAINNRAIQKIEESGQAANELYDQQDRLIDELAILLPIEVERTSAHKGQEGSYNIKMLNSDIVLVDSSDESFSPMSFTVEQEDGVSHLLVNDQSYSEVMSGKLIGIDASMSHVAKAINQVGQLKQQLMSEVNELVPNFFDVSTGRVSESIKADPSQFTVSKETAQAVANLSQKDGSVTKEYQQMMGQLGVEAQSMQRKTDAALTRLRNIDGNRMSISGVSLDEELTMLVQFQHSYNAAARVMTAMDEMLNTVINGMGIVGR</sequence>
<feature type="domain" description="Flagellar basal-body/hook protein C-terminal" evidence="9">
    <location>
        <begin position="402"/>
        <end position="442"/>
    </location>
</feature>
<feature type="domain" description="Flagellar basal body rod protein N-terminal" evidence="8">
    <location>
        <begin position="7"/>
        <end position="37"/>
    </location>
</feature>
<evidence type="ECO:0000259" key="8">
    <source>
        <dbReference type="Pfam" id="PF00460"/>
    </source>
</evidence>
<dbReference type="InterPro" id="IPR001444">
    <property type="entry name" value="Flag_bb_rod_N"/>
</dbReference>
<dbReference type="PANTHER" id="PTHR30033">
    <property type="entry name" value="FLAGELLAR HOOK-ASSOCIATED PROTEIN 1"/>
    <property type="match status" value="1"/>
</dbReference>
<protein>
    <recommendedName>
        <fullName evidence="4">Flagellar hook-associated protein 1</fullName>
    </recommendedName>
</protein>
<proteinExistence type="inferred from homology"/>
<feature type="domain" description="Flagellar hook-associated protein FlgK helical" evidence="10">
    <location>
        <begin position="114"/>
        <end position="322"/>
    </location>
</feature>
<name>A0A4Y7WRZ6_9BACI</name>
<dbReference type="InterPro" id="IPR002371">
    <property type="entry name" value="FlgK"/>
</dbReference>
<evidence type="ECO:0000256" key="2">
    <source>
        <dbReference type="ARBA" id="ARBA00004613"/>
    </source>
</evidence>
<accession>A0A4Y7WRZ6</accession>
<dbReference type="SUPFAM" id="SSF64518">
    <property type="entry name" value="Phase 1 flagellin"/>
    <property type="match status" value="1"/>
</dbReference>
<evidence type="ECO:0000256" key="1">
    <source>
        <dbReference type="ARBA" id="ARBA00004365"/>
    </source>
</evidence>
<dbReference type="Pfam" id="PF00460">
    <property type="entry name" value="Flg_bb_rod"/>
    <property type="match status" value="1"/>
</dbReference>
<comment type="caution">
    <text evidence="11">The sequence shown here is derived from an EMBL/GenBank/DDBJ whole genome shotgun (WGS) entry which is preliminary data.</text>
</comment>
<dbReference type="Pfam" id="PF06429">
    <property type="entry name" value="Flg_bbr_C"/>
    <property type="match status" value="1"/>
</dbReference>
<dbReference type="Pfam" id="PF22638">
    <property type="entry name" value="FlgK_D1"/>
    <property type="match status" value="1"/>
</dbReference>
<evidence type="ECO:0000313" key="11">
    <source>
        <dbReference type="EMBL" id="TES51366.1"/>
    </source>
</evidence>
<dbReference type="NCBIfam" id="TIGR02492">
    <property type="entry name" value="flgK_ends"/>
    <property type="match status" value="1"/>
</dbReference>
<keyword evidence="11" id="KW-0966">Cell projection</keyword>
<dbReference type="Proteomes" id="UP000298210">
    <property type="component" value="Unassembled WGS sequence"/>
</dbReference>
<keyword evidence="11" id="KW-0969">Cilium</keyword>